<organism evidence="2 3">
    <name type="scientific">Hymenobacter ginsengisoli</name>
    <dbReference type="NCBI Taxonomy" id="1051626"/>
    <lineage>
        <taxon>Bacteria</taxon>
        <taxon>Pseudomonadati</taxon>
        <taxon>Bacteroidota</taxon>
        <taxon>Cytophagia</taxon>
        <taxon>Cytophagales</taxon>
        <taxon>Hymenobacteraceae</taxon>
        <taxon>Hymenobacter</taxon>
    </lineage>
</organism>
<feature type="compositionally biased region" description="Low complexity" evidence="1">
    <location>
        <begin position="1"/>
        <end position="20"/>
    </location>
</feature>
<feature type="region of interest" description="Disordered" evidence="1">
    <location>
        <begin position="103"/>
        <end position="125"/>
    </location>
</feature>
<sequence>MAQQAPATPPAASTTAASPARGYHAAAPEQRADKMSQELARQLGLDAATTAKVRAAALTRDQKIDAIQTGTTSNKDKNTALQANAQEFKAALQGILTPAQFAQYSAHSGKHRADKAPATPQAAGK</sequence>
<protein>
    <recommendedName>
        <fullName evidence="4">DUF4890 domain-containing protein</fullName>
    </recommendedName>
</protein>
<feature type="region of interest" description="Disordered" evidence="1">
    <location>
        <begin position="1"/>
        <end position="37"/>
    </location>
</feature>
<dbReference type="EMBL" id="BAABGQ010000012">
    <property type="protein sequence ID" value="GAA4508112.1"/>
    <property type="molecule type" value="Genomic_DNA"/>
</dbReference>
<proteinExistence type="predicted"/>
<comment type="caution">
    <text evidence="2">The sequence shown here is derived from an EMBL/GenBank/DDBJ whole genome shotgun (WGS) entry which is preliminary data.</text>
</comment>
<evidence type="ECO:0000256" key="1">
    <source>
        <dbReference type="SAM" id="MobiDB-lite"/>
    </source>
</evidence>
<evidence type="ECO:0000313" key="3">
    <source>
        <dbReference type="Proteomes" id="UP001501243"/>
    </source>
</evidence>
<name>A0ABP8QQ86_9BACT</name>
<reference evidence="3" key="1">
    <citation type="journal article" date="2019" name="Int. J. Syst. Evol. Microbiol.">
        <title>The Global Catalogue of Microorganisms (GCM) 10K type strain sequencing project: providing services to taxonomists for standard genome sequencing and annotation.</title>
        <authorList>
            <consortium name="The Broad Institute Genomics Platform"/>
            <consortium name="The Broad Institute Genome Sequencing Center for Infectious Disease"/>
            <person name="Wu L."/>
            <person name="Ma J."/>
        </authorList>
    </citation>
    <scope>NUCLEOTIDE SEQUENCE [LARGE SCALE GENOMIC DNA]</scope>
    <source>
        <strain evidence="3">JCM 17841</strain>
    </source>
</reference>
<accession>A0ABP8QQ86</accession>
<evidence type="ECO:0000313" key="2">
    <source>
        <dbReference type="EMBL" id="GAA4508112.1"/>
    </source>
</evidence>
<keyword evidence="3" id="KW-1185">Reference proteome</keyword>
<evidence type="ECO:0008006" key="4">
    <source>
        <dbReference type="Google" id="ProtNLM"/>
    </source>
</evidence>
<gene>
    <name evidence="2" type="ORF">GCM10023172_39730</name>
</gene>
<dbReference type="Proteomes" id="UP001501243">
    <property type="component" value="Unassembled WGS sequence"/>
</dbReference>